<feature type="signal peptide" evidence="2">
    <location>
        <begin position="1"/>
        <end position="27"/>
    </location>
</feature>
<evidence type="ECO:0000313" key="4">
    <source>
        <dbReference type="RefSeq" id="XP_023178412.1"/>
    </source>
</evidence>
<dbReference type="GeneID" id="111604545"/>
<feature type="region of interest" description="Disordered" evidence="1">
    <location>
        <begin position="180"/>
        <end position="248"/>
    </location>
</feature>
<organism evidence="3 4">
    <name type="scientific">Drosophila hydei</name>
    <name type="common">Fruit fly</name>
    <dbReference type="NCBI Taxonomy" id="7224"/>
    <lineage>
        <taxon>Eukaryota</taxon>
        <taxon>Metazoa</taxon>
        <taxon>Ecdysozoa</taxon>
        <taxon>Arthropoda</taxon>
        <taxon>Hexapoda</taxon>
        <taxon>Insecta</taxon>
        <taxon>Pterygota</taxon>
        <taxon>Neoptera</taxon>
        <taxon>Endopterygota</taxon>
        <taxon>Diptera</taxon>
        <taxon>Brachycera</taxon>
        <taxon>Muscomorpha</taxon>
        <taxon>Ephydroidea</taxon>
        <taxon>Drosophilidae</taxon>
        <taxon>Drosophila</taxon>
    </lineage>
</organism>
<reference evidence="4" key="1">
    <citation type="submission" date="2025-08" db="UniProtKB">
        <authorList>
            <consortium name="RefSeq"/>
        </authorList>
    </citation>
    <scope>IDENTIFICATION</scope>
    <source>
        <strain evidence="4">15085-1641.00</strain>
        <tissue evidence="4">Whole body</tissue>
    </source>
</reference>
<keyword evidence="2" id="KW-0732">Signal</keyword>
<feature type="compositionally biased region" description="Basic residues" evidence="1">
    <location>
        <begin position="212"/>
        <end position="222"/>
    </location>
</feature>
<dbReference type="KEGG" id="dhe:111604545"/>
<feature type="chain" id="PRO_5026928973" evidence="2">
    <location>
        <begin position="28"/>
        <end position="248"/>
    </location>
</feature>
<protein>
    <submittedName>
        <fullName evidence="4">Uncharacterized protein LOC111604545</fullName>
    </submittedName>
</protein>
<dbReference type="RefSeq" id="XP_023178412.1">
    <property type="nucleotide sequence ID" value="XM_023322644.2"/>
</dbReference>
<dbReference type="OrthoDB" id="8016551at2759"/>
<evidence type="ECO:0000256" key="2">
    <source>
        <dbReference type="SAM" id="SignalP"/>
    </source>
</evidence>
<dbReference type="AlphaFoldDB" id="A0A6J1MAK1"/>
<gene>
    <name evidence="4" type="primary">LOC111604545</name>
</gene>
<feature type="region of interest" description="Disordered" evidence="1">
    <location>
        <begin position="128"/>
        <end position="150"/>
    </location>
</feature>
<dbReference type="Proteomes" id="UP000504633">
    <property type="component" value="Unplaced"/>
</dbReference>
<dbReference type="OMA" id="PMAMPQT"/>
<keyword evidence="3" id="KW-1185">Reference proteome</keyword>
<accession>A0A6J1MAK1</accession>
<evidence type="ECO:0000313" key="3">
    <source>
        <dbReference type="Proteomes" id="UP000504633"/>
    </source>
</evidence>
<evidence type="ECO:0000256" key="1">
    <source>
        <dbReference type="SAM" id="MobiDB-lite"/>
    </source>
</evidence>
<name>A0A6J1MAK1_DROHY</name>
<proteinExistence type="predicted"/>
<sequence length="248" mass="27640">MAFKLVYVFTTILTLSAVLLCSTLCVAQEAANPLDTAEALKLKTLLEASRASTTQKPNSSSTAKTKINLAASEEDHDYNFHNDRLPALTEDEFNSLSHDANPLHFLKRLKAPETDTTIALLESNMPQADATKPQTQLIRPQESKPDSLPGSPIYITIPIYINTSGQMPLSLLVGDQELQLQRRTSGHKKSPSTKSPNSYFNRLLEQIEPPKRRTTNRHRSQSRSKIQALKEHIDSDLYENPSSTSIEN</sequence>